<dbReference type="EMBL" id="JAUEPP010000002">
    <property type="protein sequence ID" value="KAK3352168.1"/>
    <property type="molecule type" value="Genomic_DNA"/>
</dbReference>
<dbReference type="RefSeq" id="XP_062685463.1">
    <property type="nucleotide sequence ID" value="XM_062830971.1"/>
</dbReference>
<evidence type="ECO:0000256" key="6">
    <source>
        <dbReference type="SAM" id="MobiDB-lite"/>
    </source>
</evidence>
<feature type="region of interest" description="Disordered" evidence="6">
    <location>
        <begin position="81"/>
        <end position="106"/>
    </location>
</feature>
<dbReference type="Proteomes" id="UP001278500">
    <property type="component" value="Unassembled WGS sequence"/>
</dbReference>
<dbReference type="GO" id="GO:0008073">
    <property type="term" value="F:ornithine decarboxylase inhibitor activity"/>
    <property type="evidence" value="ECO:0007669"/>
    <property type="project" value="InterPro"/>
</dbReference>
<dbReference type="GO" id="GO:0075523">
    <property type="term" value="P:viral translational frameshifting"/>
    <property type="evidence" value="ECO:0007669"/>
    <property type="project" value="UniProtKB-KW"/>
</dbReference>
<comment type="caution">
    <text evidence="7">The sequence shown here is derived from an EMBL/GenBank/DDBJ whole genome shotgun (WGS) entry which is preliminary data.</text>
</comment>
<organism evidence="7 8">
    <name type="scientific">Neurospora tetraspora</name>
    <dbReference type="NCBI Taxonomy" id="94610"/>
    <lineage>
        <taxon>Eukaryota</taxon>
        <taxon>Fungi</taxon>
        <taxon>Dikarya</taxon>
        <taxon>Ascomycota</taxon>
        <taxon>Pezizomycotina</taxon>
        <taxon>Sordariomycetes</taxon>
        <taxon>Sordariomycetidae</taxon>
        <taxon>Sordariales</taxon>
        <taxon>Sordariaceae</taxon>
        <taxon>Neurospora</taxon>
    </lineage>
</organism>
<dbReference type="InterPro" id="IPR016181">
    <property type="entry name" value="Acyl_CoA_acyltransferase"/>
</dbReference>
<dbReference type="Pfam" id="PF02100">
    <property type="entry name" value="ODC_AZ"/>
    <property type="match status" value="1"/>
</dbReference>
<dbReference type="InterPro" id="IPR002993">
    <property type="entry name" value="ODC_AZ"/>
</dbReference>
<dbReference type="SUPFAM" id="SSF55729">
    <property type="entry name" value="Acyl-CoA N-acyltransferases (Nat)"/>
    <property type="match status" value="1"/>
</dbReference>
<dbReference type="FunFam" id="3.40.630.60:FF:000006">
    <property type="entry name" value="Ornithine decarboxylase antizyme"/>
    <property type="match status" value="1"/>
</dbReference>
<dbReference type="AlphaFoldDB" id="A0AAE0JMQ5"/>
<dbReference type="GO" id="GO:0005634">
    <property type="term" value="C:nucleus"/>
    <property type="evidence" value="ECO:0007669"/>
    <property type="project" value="TreeGrafter"/>
</dbReference>
<dbReference type="GO" id="GO:0045732">
    <property type="term" value="P:positive regulation of protein catabolic process"/>
    <property type="evidence" value="ECO:0007669"/>
    <property type="project" value="TreeGrafter"/>
</dbReference>
<evidence type="ECO:0000256" key="5">
    <source>
        <dbReference type="ARBA" id="ARBA00022758"/>
    </source>
</evidence>
<evidence type="ECO:0000256" key="2">
    <source>
        <dbReference type="ARBA" id="ARBA00008796"/>
    </source>
</evidence>
<feature type="compositionally biased region" description="Low complexity" evidence="6">
    <location>
        <begin position="81"/>
        <end position="98"/>
    </location>
</feature>
<dbReference type="GeneID" id="87868125"/>
<reference evidence="7" key="1">
    <citation type="journal article" date="2023" name="Mol. Phylogenet. Evol.">
        <title>Genome-scale phylogeny and comparative genomics of the fungal order Sordariales.</title>
        <authorList>
            <person name="Hensen N."/>
            <person name="Bonometti L."/>
            <person name="Westerberg I."/>
            <person name="Brannstrom I.O."/>
            <person name="Guillou S."/>
            <person name="Cros-Aarteil S."/>
            <person name="Calhoun S."/>
            <person name="Haridas S."/>
            <person name="Kuo A."/>
            <person name="Mondo S."/>
            <person name="Pangilinan J."/>
            <person name="Riley R."/>
            <person name="LaButti K."/>
            <person name="Andreopoulos B."/>
            <person name="Lipzen A."/>
            <person name="Chen C."/>
            <person name="Yan M."/>
            <person name="Daum C."/>
            <person name="Ng V."/>
            <person name="Clum A."/>
            <person name="Steindorff A."/>
            <person name="Ohm R.A."/>
            <person name="Martin F."/>
            <person name="Silar P."/>
            <person name="Natvig D.O."/>
            <person name="Lalanne C."/>
            <person name="Gautier V."/>
            <person name="Ament-Velasquez S.L."/>
            <person name="Kruys A."/>
            <person name="Hutchinson M.I."/>
            <person name="Powell A.J."/>
            <person name="Barry K."/>
            <person name="Miller A.N."/>
            <person name="Grigoriev I.V."/>
            <person name="Debuchy R."/>
            <person name="Gladieux P."/>
            <person name="Hiltunen Thoren M."/>
            <person name="Johannesson H."/>
        </authorList>
    </citation>
    <scope>NUCLEOTIDE SEQUENCE</scope>
    <source>
        <strain evidence="7">CBS 560.94</strain>
    </source>
</reference>
<comment type="function">
    <text evidence="1">Ornithine decarboxylase (ODC) antizyme protein that negatively regulates ODC activity and intracellular polyamine biosynthesis in response to increased intracellular polyamine levels. Binds to ODC monomers, inhibiting the assembly of the functional ODC homodimer, and targets the monomers for ubiquitin-independent proteolytic destruction by the 26S proteasome.</text>
</comment>
<gene>
    <name evidence="7" type="ORF">B0H65DRAFT_587305</name>
</gene>
<dbReference type="InterPro" id="IPR038581">
    <property type="entry name" value="ODC_AZ_sf"/>
</dbReference>
<dbReference type="PANTHER" id="PTHR10279">
    <property type="entry name" value="ORNITHINE DECARBOXYLASE ANTIZYME"/>
    <property type="match status" value="1"/>
</dbReference>
<accession>A0AAE0JMQ5</accession>
<dbReference type="Gene3D" id="3.40.630.60">
    <property type="match status" value="1"/>
</dbReference>
<comment type="subunit">
    <text evidence="3">Interacts with ODC and thereby sterically blocks ODC homodimerization.</text>
</comment>
<evidence type="ECO:0000256" key="3">
    <source>
        <dbReference type="ARBA" id="ARBA00011486"/>
    </source>
</evidence>
<protein>
    <recommendedName>
        <fullName evidence="4">Ornithine decarboxylase antizyme</fullName>
    </recommendedName>
</protein>
<proteinExistence type="inferred from homology"/>
<dbReference type="PANTHER" id="PTHR10279:SF10">
    <property type="entry name" value="ORNITHINE DECARBOXYLASE ANTIZYME"/>
    <property type="match status" value="1"/>
</dbReference>
<keyword evidence="8" id="KW-1185">Reference proteome</keyword>
<dbReference type="GO" id="GO:0005737">
    <property type="term" value="C:cytoplasm"/>
    <property type="evidence" value="ECO:0007669"/>
    <property type="project" value="TreeGrafter"/>
</dbReference>
<name>A0AAE0JMQ5_9PEZI</name>
<comment type="similarity">
    <text evidence="2">Belongs to the ODC antizyme family.</text>
</comment>
<keyword evidence="5" id="KW-0688">Ribosomal frameshifting</keyword>
<reference evidence="7" key="2">
    <citation type="submission" date="2023-06" db="EMBL/GenBank/DDBJ databases">
        <authorList>
            <consortium name="Lawrence Berkeley National Laboratory"/>
            <person name="Haridas S."/>
            <person name="Hensen N."/>
            <person name="Bonometti L."/>
            <person name="Westerberg I."/>
            <person name="Brannstrom I.O."/>
            <person name="Guillou S."/>
            <person name="Cros-Aarteil S."/>
            <person name="Calhoun S."/>
            <person name="Kuo A."/>
            <person name="Mondo S."/>
            <person name="Pangilinan J."/>
            <person name="Riley R."/>
            <person name="Labutti K."/>
            <person name="Andreopoulos B."/>
            <person name="Lipzen A."/>
            <person name="Chen C."/>
            <person name="Yanf M."/>
            <person name="Daum C."/>
            <person name="Ng V."/>
            <person name="Clum A."/>
            <person name="Steindorff A."/>
            <person name="Ohm R."/>
            <person name="Martin F."/>
            <person name="Silar P."/>
            <person name="Natvig D."/>
            <person name="Lalanne C."/>
            <person name="Gautier V."/>
            <person name="Ament-Velasquez S.L."/>
            <person name="Kruys A."/>
            <person name="Hutchinson M.I."/>
            <person name="Powell A.J."/>
            <person name="Barry K."/>
            <person name="Miller A.N."/>
            <person name="Grigoriev I.V."/>
            <person name="Debuchy R."/>
            <person name="Gladieux P."/>
            <person name="Thoren M.H."/>
            <person name="Johannesson H."/>
        </authorList>
    </citation>
    <scope>NUCLEOTIDE SEQUENCE</scope>
    <source>
        <strain evidence="7">CBS 560.94</strain>
    </source>
</reference>
<evidence type="ECO:0000313" key="7">
    <source>
        <dbReference type="EMBL" id="KAK3352168.1"/>
    </source>
</evidence>
<evidence type="ECO:0000313" key="8">
    <source>
        <dbReference type="Proteomes" id="UP001278500"/>
    </source>
</evidence>
<sequence length="310" mass="33550">MAPMKQDNLFSSSSNYYGEDVASPSSHQMEAVDILASCYLVSNYPGAQLKGLHYCATGVTGAECPPLAALDTSTNQLAVTAKAKSSAGNNSSSAGRRAGSNHRGRGGATLRIREECERFFCETLRAVLLGEENSAVQGSGLASVYYDNDNHNSNNGNTPLTPPYDDYPIGDEHLMSRHGFDARGVTGNGSHRVDSWIELWDYVGGTSFRGVVAEDMETGDKTLMIFFDEQSVEGRDLKKALVALIELADGPLACSHMVICLDRSIPDHEAVPLMKGLQWAGFSMTTFDFWSGGKTCDVVSGRWLFMGMEM</sequence>
<evidence type="ECO:0000256" key="4">
    <source>
        <dbReference type="ARBA" id="ARBA00017712"/>
    </source>
</evidence>
<evidence type="ECO:0000256" key="1">
    <source>
        <dbReference type="ARBA" id="ARBA00002307"/>
    </source>
</evidence>